<reference evidence="2 3" key="1">
    <citation type="submission" date="2016-05" db="EMBL/GenBank/DDBJ databases">
        <authorList>
            <person name="Lavstsen T."/>
            <person name="Jespersen J.S."/>
        </authorList>
    </citation>
    <scope>NUCLEOTIDE SEQUENCE [LARGE SCALE GENOMIC DNA]</scope>
    <source>
        <strain evidence="2 3">B7-9</strain>
    </source>
</reference>
<dbReference type="OrthoDB" id="9783370at2"/>
<evidence type="ECO:0000313" key="3">
    <source>
        <dbReference type="Proteomes" id="UP000220922"/>
    </source>
</evidence>
<feature type="region of interest" description="Disordered" evidence="1">
    <location>
        <begin position="89"/>
        <end position="119"/>
    </location>
</feature>
<dbReference type="AlphaFoldDB" id="A0A2H3LCH0"/>
<organism evidence="2 3">
    <name type="scientific">Candidatus Chloroploca asiatica</name>
    <dbReference type="NCBI Taxonomy" id="1506545"/>
    <lineage>
        <taxon>Bacteria</taxon>
        <taxon>Bacillati</taxon>
        <taxon>Chloroflexota</taxon>
        <taxon>Chloroflexia</taxon>
        <taxon>Chloroflexales</taxon>
        <taxon>Chloroflexineae</taxon>
        <taxon>Oscillochloridaceae</taxon>
        <taxon>Candidatus Chloroploca</taxon>
    </lineage>
</organism>
<dbReference type="Gene3D" id="3.40.50.300">
    <property type="entry name" value="P-loop containing nucleotide triphosphate hydrolases"/>
    <property type="match status" value="1"/>
</dbReference>
<proteinExistence type="predicted"/>
<protein>
    <submittedName>
        <fullName evidence="2">AAA family ATPase</fullName>
    </submittedName>
</protein>
<keyword evidence="3" id="KW-1185">Reference proteome</keyword>
<dbReference type="SUPFAM" id="SSF52540">
    <property type="entry name" value="P-loop containing nucleoside triphosphate hydrolases"/>
    <property type="match status" value="1"/>
</dbReference>
<dbReference type="InterPro" id="IPR027417">
    <property type="entry name" value="P-loop_NTPase"/>
</dbReference>
<evidence type="ECO:0000256" key="1">
    <source>
        <dbReference type="SAM" id="MobiDB-lite"/>
    </source>
</evidence>
<dbReference type="EMBL" id="LYXE01000057">
    <property type="protein sequence ID" value="PDW00143.1"/>
    <property type="molecule type" value="Genomic_DNA"/>
</dbReference>
<comment type="caution">
    <text evidence="2">The sequence shown here is derived from an EMBL/GenBank/DDBJ whole genome shotgun (WGS) entry which is preliminary data.</text>
</comment>
<evidence type="ECO:0000313" key="2">
    <source>
        <dbReference type="EMBL" id="PDW00143.1"/>
    </source>
</evidence>
<dbReference type="Proteomes" id="UP000220922">
    <property type="component" value="Unassembled WGS sequence"/>
</dbReference>
<sequence>MRFLLDQRSYEEMQARRSHSRDCYVRGQEYLHHLYIDGVKYTIARAVYACYTEAQNRQDQDAILHLAMHISELEQLINEIRTRGDTVTSLRSIGDAPPTEDEARPQLNNSFLPPEPQNLEETGLNRTFLTEHFLRILYNKGRITGRDLADSMCLTYHIVEEIIVDLRKVEHIDIIGQRGFGDINYEYILTPRGQEAAMSAMSKVQYVGPAPVVLADWVASVKAQTVQNVKVTRKNIRDAFQGLVIDESILNSVGPAVNSGTSVMLFGYPGNGKTTIAERITKLMGDDIFIPQTIYSDGAVIKMYDAIVHEPPKHPWDDTTEYDRRWVRISRPVVIVGGELTLDQLNLIYNETSKLYEAPFQMKANCGIFLIDDFGRQQVRVFDLLNRWIVPLEKRYDFLNTVTGQKIQIPFDQLIMFSTNLDPKDLGDEALLRRIKYKFEIIDPTEDQFREIWKIMCKVRKVPYDDRSIDYLIAKWYTPDERPFRMCQPRDILDQIISIARYNMETPTLSADLLDAACLTYFPSKEKKSFGAKIRLDL</sequence>
<accession>A0A2H3LCH0</accession>
<name>A0A2H3LCH0_9CHLR</name>
<gene>
    <name evidence="2" type="ORF">A9Q02_22015</name>
</gene>
<dbReference type="RefSeq" id="WP_097651251.1">
    <property type="nucleotide sequence ID" value="NZ_LYXE01000057.1"/>
</dbReference>